<dbReference type="Proteomes" id="UP000095283">
    <property type="component" value="Unplaced"/>
</dbReference>
<proteinExistence type="predicted"/>
<evidence type="ECO:0000313" key="1">
    <source>
        <dbReference type="Proteomes" id="UP000095283"/>
    </source>
</evidence>
<evidence type="ECO:0000313" key="2">
    <source>
        <dbReference type="WBParaSite" id="Hba_16364"/>
    </source>
</evidence>
<keyword evidence="1" id="KW-1185">Reference proteome</keyword>
<dbReference type="WBParaSite" id="Hba_16364">
    <property type="protein sequence ID" value="Hba_16364"/>
    <property type="gene ID" value="Hba_16364"/>
</dbReference>
<name>A0A1I7XFV8_HETBA</name>
<organism evidence="1 2">
    <name type="scientific">Heterorhabditis bacteriophora</name>
    <name type="common">Entomopathogenic nematode worm</name>
    <dbReference type="NCBI Taxonomy" id="37862"/>
    <lineage>
        <taxon>Eukaryota</taxon>
        <taxon>Metazoa</taxon>
        <taxon>Ecdysozoa</taxon>
        <taxon>Nematoda</taxon>
        <taxon>Chromadorea</taxon>
        <taxon>Rhabditida</taxon>
        <taxon>Rhabditina</taxon>
        <taxon>Rhabditomorpha</taxon>
        <taxon>Strongyloidea</taxon>
        <taxon>Heterorhabditidae</taxon>
        <taxon>Heterorhabditis</taxon>
    </lineage>
</organism>
<protein>
    <submittedName>
        <fullName evidence="2">General transcription factor 3C polypeptide 1</fullName>
    </submittedName>
</protein>
<accession>A0A1I7XFV8</accession>
<sequence length="439" mass="49158">MTNRPNTLVKSDSSLQRIRTVRGSNVSDEFASPHTQEVLKDKQSLSGDGRATVNCLSSVDSNMNDSTLLGELGTEPPQLDPQIGMSAPIMDDHETDGDKAECCSIFLEQKLAEGIIENTSILPIKLGEDDFILRPTGEVNDLTPEEVERIICHCILDCTCAVVSVKNLLMNSRNARWLGTLDQHLIESAFARLLEEGLIRQDVQCKKAGLKGYVLVPYYDLDEVCGIDKDRMYLVLVIKNSSIFRKILFYENKSYLKITQCSRNRDVFLFVFRLDDDFLRPHMSVRRESISGPPIIFDHFICMRIGLNSENNVQKLMALLAANNFVDLTVIQGSPTTPVLPLLPINHSKTDQHTRLDGPSTSGLKFGKNTIEIGEEPRSQMKKRYGTRRAVNESSALLPSVLKCMKCGEVMGSGMTYNHMSLPSTRQDQASSILRWQVK</sequence>
<reference evidence="2" key="1">
    <citation type="submission" date="2016-11" db="UniProtKB">
        <authorList>
            <consortium name="WormBaseParasite"/>
        </authorList>
    </citation>
    <scope>IDENTIFICATION</scope>
</reference>
<dbReference type="AlphaFoldDB" id="A0A1I7XFV8"/>